<gene>
    <name evidence="4" type="ORF">ACFP4F_04870</name>
</gene>
<protein>
    <submittedName>
        <fullName evidence="4">CHAD domain-containing protein</fullName>
    </submittedName>
</protein>
<feature type="region of interest" description="Disordered" evidence="1">
    <location>
        <begin position="195"/>
        <end position="231"/>
    </location>
</feature>
<feature type="domain" description="CYTH" evidence="2">
    <location>
        <begin position="5"/>
        <end position="205"/>
    </location>
</feature>
<reference evidence="5" key="1">
    <citation type="journal article" date="2019" name="Int. J. Syst. Evol. Microbiol.">
        <title>The Global Catalogue of Microorganisms (GCM) 10K type strain sequencing project: providing services to taxonomists for standard genome sequencing and annotation.</title>
        <authorList>
            <consortium name="The Broad Institute Genomics Platform"/>
            <consortium name="The Broad Institute Genome Sequencing Center for Infectious Disease"/>
            <person name="Wu L."/>
            <person name="Ma J."/>
        </authorList>
    </citation>
    <scope>NUCLEOTIDE SEQUENCE [LARGE SCALE GENOMIC DNA]</scope>
    <source>
        <strain evidence="5">CGMCC 1.15180</strain>
    </source>
</reference>
<evidence type="ECO:0000256" key="1">
    <source>
        <dbReference type="SAM" id="MobiDB-lite"/>
    </source>
</evidence>
<feature type="domain" description="CHAD" evidence="3">
    <location>
        <begin position="228"/>
        <end position="513"/>
    </location>
</feature>
<feature type="compositionally biased region" description="Basic and acidic residues" evidence="1">
    <location>
        <begin position="198"/>
        <end position="210"/>
    </location>
</feature>
<accession>A0ABW1MDK2</accession>
<evidence type="ECO:0000259" key="2">
    <source>
        <dbReference type="PROSITE" id="PS51707"/>
    </source>
</evidence>
<keyword evidence="5" id="KW-1185">Reference proteome</keyword>
<comment type="caution">
    <text evidence="4">The sequence shown here is derived from an EMBL/GenBank/DDBJ whole genome shotgun (WGS) entry which is preliminary data.</text>
</comment>
<dbReference type="PROSITE" id="PS51708">
    <property type="entry name" value="CHAD"/>
    <property type="match status" value="1"/>
</dbReference>
<dbReference type="EMBL" id="JBHSPX010000002">
    <property type="protein sequence ID" value="MFC6061873.1"/>
    <property type="molecule type" value="Genomic_DNA"/>
</dbReference>
<dbReference type="InterPro" id="IPR038186">
    <property type="entry name" value="CHAD_dom_sf"/>
</dbReference>
<dbReference type="Pfam" id="PF05235">
    <property type="entry name" value="CHAD"/>
    <property type="match status" value="1"/>
</dbReference>
<dbReference type="InterPro" id="IPR033469">
    <property type="entry name" value="CYTH-like_dom_sf"/>
</dbReference>
<dbReference type="RefSeq" id="WP_051862450.1">
    <property type="nucleotide sequence ID" value="NZ_JBHSPX010000002.1"/>
</dbReference>
<dbReference type="SMART" id="SM01118">
    <property type="entry name" value="CYTH"/>
    <property type="match status" value="1"/>
</dbReference>
<dbReference type="PROSITE" id="PS51707">
    <property type="entry name" value="CYTH"/>
    <property type="match status" value="1"/>
</dbReference>
<dbReference type="CDD" id="cd07374">
    <property type="entry name" value="CYTH-like_Pase"/>
    <property type="match status" value="1"/>
</dbReference>
<dbReference type="PANTHER" id="PTHR39339:SF1">
    <property type="entry name" value="CHAD DOMAIN-CONTAINING PROTEIN"/>
    <property type="match status" value="1"/>
</dbReference>
<organism evidence="4 5">
    <name type="scientific">Streptomyces ochraceiscleroticus</name>
    <dbReference type="NCBI Taxonomy" id="47761"/>
    <lineage>
        <taxon>Bacteria</taxon>
        <taxon>Bacillati</taxon>
        <taxon>Actinomycetota</taxon>
        <taxon>Actinomycetes</taxon>
        <taxon>Kitasatosporales</taxon>
        <taxon>Streptomycetaceae</taxon>
        <taxon>Streptomyces</taxon>
    </lineage>
</organism>
<proteinExistence type="predicted"/>
<dbReference type="Gene3D" id="2.40.320.10">
    <property type="entry name" value="Hypothetical Protein Pfu-838710-001"/>
    <property type="match status" value="1"/>
</dbReference>
<dbReference type="InterPro" id="IPR007899">
    <property type="entry name" value="CHAD_dom"/>
</dbReference>
<dbReference type="SUPFAM" id="SSF55154">
    <property type="entry name" value="CYTH-like phosphatases"/>
    <property type="match status" value="1"/>
</dbReference>
<dbReference type="SMART" id="SM00880">
    <property type="entry name" value="CHAD"/>
    <property type="match status" value="1"/>
</dbReference>
<dbReference type="Pfam" id="PF01928">
    <property type="entry name" value="CYTH"/>
    <property type="match status" value="1"/>
</dbReference>
<evidence type="ECO:0000313" key="5">
    <source>
        <dbReference type="Proteomes" id="UP001596139"/>
    </source>
</evidence>
<dbReference type="InterPro" id="IPR023577">
    <property type="entry name" value="CYTH_domain"/>
</dbReference>
<name>A0ABW1MDK2_9ACTN</name>
<dbReference type="Proteomes" id="UP001596139">
    <property type="component" value="Unassembled WGS sequence"/>
</dbReference>
<dbReference type="PANTHER" id="PTHR39339">
    <property type="entry name" value="SLR1444 PROTEIN"/>
    <property type="match status" value="1"/>
</dbReference>
<evidence type="ECO:0000313" key="4">
    <source>
        <dbReference type="EMBL" id="MFC6061873.1"/>
    </source>
</evidence>
<feature type="compositionally biased region" description="Low complexity" evidence="1">
    <location>
        <begin position="220"/>
        <end position="231"/>
    </location>
</feature>
<sequence>MADTVREIERKYEANGAGLPPDGLPDLTGVDRVVSVADRGAATLDATYYDTADRRLARDGITLRRRTGGDDAGWHLKLPVAAHVRDEIRAPLSDTVPRALRGLLRSRVRDAALAPLVRIETHREVRQLLAADGTVLAEIATDQVRADRPAGPGRTAEWAEIEVELTAGGDMALLDAVEERLLGAGLRPASAASKAARALRDTAPKSERKAAAKATEADQGGEPPTGEPPTAEEIILRYLTRQVRAITELDPAVRRDLPDSVHQMRVATRRLRSALRSYATVLDRAATDPLGAELKWLAAELGIDRDAEVLTARIHEALAALPKELRPGPVRTRLRTWTQAHRKGSRKHLIAVLDGERYLTLLNSLDALITDPPRARAATRPADRVLPKAVERDFRRLAGHIATALAAPPGHDRDLALHEARKAAKRTRYAAEAARPELGRPAKELAARMTELQELLGDHQDGVVAREALRDLAAQAHAAGENAFAYGVLYAREESRATTREHELPALWATISAPDLRAALTSGVGADSGTAGGAR</sequence>
<dbReference type="Gene3D" id="1.40.20.10">
    <property type="entry name" value="CHAD domain"/>
    <property type="match status" value="1"/>
</dbReference>
<evidence type="ECO:0000259" key="3">
    <source>
        <dbReference type="PROSITE" id="PS51708"/>
    </source>
</evidence>